<dbReference type="SUPFAM" id="SSF46955">
    <property type="entry name" value="Putative DNA-binding domain"/>
    <property type="match status" value="1"/>
</dbReference>
<dbReference type="Pfam" id="PF12728">
    <property type="entry name" value="HTH_17"/>
    <property type="match status" value="1"/>
</dbReference>
<evidence type="ECO:0000259" key="1">
    <source>
        <dbReference type="Pfam" id="PF12728"/>
    </source>
</evidence>
<dbReference type="InterPro" id="IPR041657">
    <property type="entry name" value="HTH_17"/>
</dbReference>
<evidence type="ECO:0000313" key="3">
    <source>
        <dbReference type="Proteomes" id="UP000033860"/>
    </source>
</evidence>
<dbReference type="InterPro" id="IPR010093">
    <property type="entry name" value="SinI_DNA-bd"/>
</dbReference>
<dbReference type="Proteomes" id="UP000033860">
    <property type="component" value="Unassembled WGS sequence"/>
</dbReference>
<dbReference type="NCBIfam" id="TIGR01764">
    <property type="entry name" value="excise"/>
    <property type="match status" value="1"/>
</dbReference>
<dbReference type="GO" id="GO:0003677">
    <property type="term" value="F:DNA binding"/>
    <property type="evidence" value="ECO:0007669"/>
    <property type="project" value="UniProtKB-KW"/>
</dbReference>
<organism evidence="2 3">
    <name type="scientific">Candidatus Beckwithbacteria bacterium GW2011_GWB1_47_15</name>
    <dbReference type="NCBI Taxonomy" id="1618371"/>
    <lineage>
        <taxon>Bacteria</taxon>
        <taxon>Candidatus Beckwithiibacteriota</taxon>
    </lineage>
</organism>
<name>A0A0G1RTW7_9BACT</name>
<dbReference type="InterPro" id="IPR009061">
    <property type="entry name" value="DNA-bd_dom_put_sf"/>
</dbReference>
<comment type="caution">
    <text evidence="2">The sequence shown here is derived from an EMBL/GenBank/DDBJ whole genome shotgun (WGS) entry which is preliminary data.</text>
</comment>
<dbReference type="Gene3D" id="1.10.1660.10">
    <property type="match status" value="1"/>
</dbReference>
<evidence type="ECO:0000313" key="2">
    <source>
        <dbReference type="EMBL" id="KKU60744.1"/>
    </source>
</evidence>
<keyword evidence="2" id="KW-0238">DNA-binding</keyword>
<feature type="domain" description="Helix-turn-helix" evidence="1">
    <location>
        <begin position="4"/>
        <end position="54"/>
    </location>
</feature>
<reference evidence="2 3" key="1">
    <citation type="journal article" date="2015" name="Nature">
        <title>rRNA introns, odd ribosomes, and small enigmatic genomes across a large radiation of phyla.</title>
        <authorList>
            <person name="Brown C.T."/>
            <person name="Hug L.A."/>
            <person name="Thomas B.C."/>
            <person name="Sharon I."/>
            <person name="Castelle C.J."/>
            <person name="Singh A."/>
            <person name="Wilkins M.J."/>
            <person name="Williams K.H."/>
            <person name="Banfield J.F."/>
        </authorList>
    </citation>
    <scope>NUCLEOTIDE SEQUENCE [LARGE SCALE GENOMIC DNA]</scope>
</reference>
<dbReference type="EMBL" id="LCNT01000007">
    <property type="protein sequence ID" value="KKU60744.1"/>
    <property type="molecule type" value="Genomic_DNA"/>
</dbReference>
<accession>A0A0G1RTW7</accession>
<gene>
    <name evidence="2" type="ORF">UX85_C0007G0031</name>
</gene>
<proteinExistence type="predicted"/>
<protein>
    <submittedName>
        <fullName evidence="2">DNA-binding protein, excisionase family</fullName>
    </submittedName>
</protein>
<sequence>MEELLTLKEAAQVLKVHANTLRLWDKKGVLKAIRIGVKRVRRYKKEDIEKFIHKK</sequence>
<dbReference type="AlphaFoldDB" id="A0A0G1RTW7"/>